<dbReference type="AlphaFoldDB" id="A0AAE0XGJ4"/>
<keyword evidence="8" id="KW-0689">Ribosomal protein</keyword>
<sequence>MPKSKRSKVYNLTQVDKKTKEQKDKLFENIRECVGTYQYCFVFRIDNMRNTYLKDVRHELKDSRLFFGKTKLTARALGSTPETAHADGIDKLTKYLSGSVGLLFTNREPSSITEYFSSLTQVDFARSGTVATRTFTIPCGVVYSTGGEVAVENDVPVPQSLEAELRRLGMPTRMVRGKVVLGEENGDGEPYTVCKVGQTLDSRQTRLLKLFSVCTSEFKVQLLAYWSAASTKVTEL</sequence>
<evidence type="ECO:0000256" key="2">
    <source>
        <dbReference type="ARBA" id="ARBA00008889"/>
    </source>
</evidence>
<reference evidence="8" key="1">
    <citation type="journal article" date="2023" name="Mol. Phylogenet. Evol.">
        <title>Genome-scale phylogeny and comparative genomics of the fungal order Sordariales.</title>
        <authorList>
            <person name="Hensen N."/>
            <person name="Bonometti L."/>
            <person name="Westerberg I."/>
            <person name="Brannstrom I.O."/>
            <person name="Guillou S."/>
            <person name="Cros-Aarteil S."/>
            <person name="Calhoun S."/>
            <person name="Haridas S."/>
            <person name="Kuo A."/>
            <person name="Mondo S."/>
            <person name="Pangilinan J."/>
            <person name="Riley R."/>
            <person name="LaButti K."/>
            <person name="Andreopoulos B."/>
            <person name="Lipzen A."/>
            <person name="Chen C."/>
            <person name="Yan M."/>
            <person name="Daum C."/>
            <person name="Ng V."/>
            <person name="Clum A."/>
            <person name="Steindorff A."/>
            <person name="Ohm R.A."/>
            <person name="Martin F."/>
            <person name="Silar P."/>
            <person name="Natvig D.O."/>
            <person name="Lalanne C."/>
            <person name="Gautier V."/>
            <person name="Ament-Velasquez S.L."/>
            <person name="Kruys A."/>
            <person name="Hutchinson M.I."/>
            <person name="Powell A.J."/>
            <person name="Barry K."/>
            <person name="Miller A.N."/>
            <person name="Grigoriev I.V."/>
            <person name="Debuchy R."/>
            <person name="Gladieux P."/>
            <person name="Hiltunen Thoren M."/>
            <person name="Johannesson H."/>
        </authorList>
    </citation>
    <scope>NUCLEOTIDE SEQUENCE</scope>
    <source>
        <strain evidence="8">CBS 314.62</strain>
    </source>
</reference>
<dbReference type="CDD" id="cd05796">
    <property type="entry name" value="Ribosomal_P0_like"/>
    <property type="match status" value="1"/>
</dbReference>
<dbReference type="EMBL" id="JAULSO010000001">
    <property type="protein sequence ID" value="KAK3692896.1"/>
    <property type="molecule type" value="Genomic_DNA"/>
</dbReference>
<reference evidence="8" key="2">
    <citation type="submission" date="2023-06" db="EMBL/GenBank/DDBJ databases">
        <authorList>
            <consortium name="Lawrence Berkeley National Laboratory"/>
            <person name="Haridas S."/>
            <person name="Hensen N."/>
            <person name="Bonometti L."/>
            <person name="Westerberg I."/>
            <person name="Brannstrom I.O."/>
            <person name="Guillou S."/>
            <person name="Cros-Aarteil S."/>
            <person name="Calhoun S."/>
            <person name="Kuo A."/>
            <person name="Mondo S."/>
            <person name="Pangilinan J."/>
            <person name="Riley R."/>
            <person name="Labutti K."/>
            <person name="Andreopoulos B."/>
            <person name="Lipzen A."/>
            <person name="Chen C."/>
            <person name="Yanf M."/>
            <person name="Daum C."/>
            <person name="Ng V."/>
            <person name="Clum A."/>
            <person name="Steindorff A."/>
            <person name="Ohm R."/>
            <person name="Martin F."/>
            <person name="Silar P."/>
            <person name="Natvig D."/>
            <person name="Lalanne C."/>
            <person name="Gautier V."/>
            <person name="Ament-Velasquez S.L."/>
            <person name="Kruys A."/>
            <person name="Hutchinson M.I."/>
            <person name="Powell A.J."/>
            <person name="Barry K."/>
            <person name="Miller A.N."/>
            <person name="Grigoriev I.V."/>
            <person name="Debuchy R."/>
            <person name="Gladieux P."/>
            <person name="Thoren M.H."/>
            <person name="Johannesson H."/>
        </authorList>
    </citation>
    <scope>NUCLEOTIDE SEQUENCE</scope>
    <source>
        <strain evidence="8">CBS 314.62</strain>
    </source>
</reference>
<dbReference type="InterPro" id="IPR040637">
    <property type="entry name" value="Ribosomal_uL10-like_insert"/>
</dbReference>
<dbReference type="Gene3D" id="3.90.105.20">
    <property type="match status" value="1"/>
</dbReference>
<evidence type="ECO:0000256" key="5">
    <source>
        <dbReference type="ARBA" id="ARBA00023242"/>
    </source>
</evidence>
<dbReference type="GO" id="GO:0005737">
    <property type="term" value="C:cytoplasm"/>
    <property type="evidence" value="ECO:0007669"/>
    <property type="project" value="UniProtKB-SubCell"/>
</dbReference>
<dbReference type="GO" id="GO:0000027">
    <property type="term" value="P:ribosomal large subunit assembly"/>
    <property type="evidence" value="ECO:0007669"/>
    <property type="project" value="InterPro"/>
</dbReference>
<protein>
    <recommendedName>
        <fullName evidence="6">Ribosome assembly factor mrt4</fullName>
    </recommendedName>
</protein>
<accession>A0AAE0XGJ4</accession>
<name>A0AAE0XGJ4_9PEZI</name>
<evidence type="ECO:0000259" key="7">
    <source>
        <dbReference type="Pfam" id="PF17777"/>
    </source>
</evidence>
<dbReference type="Proteomes" id="UP001270362">
    <property type="component" value="Unassembled WGS sequence"/>
</dbReference>
<evidence type="ECO:0000256" key="1">
    <source>
        <dbReference type="ARBA" id="ARBA00004046"/>
    </source>
</evidence>
<dbReference type="InterPro" id="IPR001790">
    <property type="entry name" value="Ribosomal_uL10"/>
</dbReference>
<dbReference type="Gene3D" id="3.30.70.1730">
    <property type="match status" value="1"/>
</dbReference>
<evidence type="ECO:0000256" key="4">
    <source>
        <dbReference type="ARBA" id="ARBA00022490"/>
    </source>
</evidence>
<evidence type="ECO:0000313" key="9">
    <source>
        <dbReference type="Proteomes" id="UP001270362"/>
    </source>
</evidence>
<comment type="caution">
    <text evidence="8">The sequence shown here is derived from an EMBL/GenBank/DDBJ whole genome shotgun (WGS) entry which is preliminary data.</text>
</comment>
<proteinExistence type="inferred from homology"/>
<evidence type="ECO:0000256" key="3">
    <source>
        <dbReference type="ARBA" id="ARBA00011117"/>
    </source>
</evidence>
<evidence type="ECO:0000256" key="6">
    <source>
        <dbReference type="RuleBase" id="RU364039"/>
    </source>
</evidence>
<keyword evidence="5 6" id="KW-0539">Nucleus</keyword>
<dbReference type="FunFam" id="3.90.105.20:FF:000003">
    <property type="entry name" value="Ribosome assembly factor mrt4"/>
    <property type="match status" value="1"/>
</dbReference>
<dbReference type="GO" id="GO:0030687">
    <property type="term" value="C:preribosome, large subunit precursor"/>
    <property type="evidence" value="ECO:0007669"/>
    <property type="project" value="TreeGrafter"/>
</dbReference>
<organism evidence="8 9">
    <name type="scientific">Podospora appendiculata</name>
    <dbReference type="NCBI Taxonomy" id="314037"/>
    <lineage>
        <taxon>Eukaryota</taxon>
        <taxon>Fungi</taxon>
        <taxon>Dikarya</taxon>
        <taxon>Ascomycota</taxon>
        <taxon>Pezizomycotina</taxon>
        <taxon>Sordariomycetes</taxon>
        <taxon>Sordariomycetidae</taxon>
        <taxon>Sordariales</taxon>
        <taxon>Podosporaceae</taxon>
        <taxon>Podospora</taxon>
    </lineage>
</organism>
<comment type="subunit">
    <text evidence="3 6">Associates with the pre-60S ribosomal particle.</text>
</comment>
<dbReference type="InterPro" id="IPR043164">
    <property type="entry name" value="Ribosomal_uL10-like_insert_sf"/>
</dbReference>
<dbReference type="InterPro" id="IPR051742">
    <property type="entry name" value="Ribosome_Assembly_uL10"/>
</dbReference>
<dbReference type="GO" id="GO:0003723">
    <property type="term" value="F:RNA binding"/>
    <property type="evidence" value="ECO:0007669"/>
    <property type="project" value="TreeGrafter"/>
</dbReference>
<dbReference type="GO" id="GO:0005730">
    <property type="term" value="C:nucleolus"/>
    <property type="evidence" value="ECO:0007669"/>
    <property type="project" value="UniProtKB-SubCell"/>
</dbReference>
<dbReference type="GO" id="GO:0000956">
    <property type="term" value="P:nuclear-transcribed mRNA catabolic process"/>
    <property type="evidence" value="ECO:0007669"/>
    <property type="project" value="TreeGrafter"/>
</dbReference>
<dbReference type="InterPro" id="IPR043141">
    <property type="entry name" value="Ribosomal_uL10-like_sf"/>
</dbReference>
<comment type="subcellular location">
    <subcellularLocation>
        <location evidence="6">Cytoplasm</location>
    </subcellularLocation>
    <subcellularLocation>
        <location evidence="6">Nucleus</location>
        <location evidence="6">Nucleolus</location>
    </subcellularLocation>
</comment>
<feature type="domain" description="Large ribosomal subunit protein uL10-like insertion" evidence="7">
    <location>
        <begin position="125"/>
        <end position="213"/>
    </location>
</feature>
<keyword evidence="6" id="KW-0690">Ribosome biogenesis</keyword>
<dbReference type="Pfam" id="PF00466">
    <property type="entry name" value="Ribosomal_L10"/>
    <property type="match status" value="1"/>
</dbReference>
<dbReference type="SUPFAM" id="SSF160369">
    <property type="entry name" value="Ribosomal protein L10-like"/>
    <property type="match status" value="1"/>
</dbReference>
<dbReference type="PANTHER" id="PTHR45841:SF1">
    <property type="entry name" value="MRNA TURNOVER PROTEIN 4 HOMOLOG"/>
    <property type="match status" value="1"/>
</dbReference>
<feature type="non-terminal residue" evidence="8">
    <location>
        <position position="1"/>
    </location>
</feature>
<comment type="similarity">
    <text evidence="2 6">Belongs to the universal ribosomal protein uL10 family.</text>
</comment>
<evidence type="ECO:0000313" key="8">
    <source>
        <dbReference type="EMBL" id="KAK3692896.1"/>
    </source>
</evidence>
<dbReference type="GO" id="GO:0006364">
    <property type="term" value="P:rRNA processing"/>
    <property type="evidence" value="ECO:0007669"/>
    <property type="project" value="TreeGrafter"/>
</dbReference>
<dbReference type="PANTHER" id="PTHR45841">
    <property type="entry name" value="MRNA TURNOVER PROTEIN 4 MRTO4"/>
    <property type="match status" value="1"/>
</dbReference>
<gene>
    <name evidence="8" type="ORF">B0T22DRAFT_357664</name>
</gene>
<keyword evidence="8" id="KW-0687">Ribonucleoprotein</keyword>
<dbReference type="FunFam" id="3.30.70.1730:FF:000005">
    <property type="entry name" value="Ribosome assembly factor mrt4"/>
    <property type="match status" value="1"/>
</dbReference>
<keyword evidence="4 6" id="KW-0963">Cytoplasm</keyword>
<dbReference type="GO" id="GO:0005840">
    <property type="term" value="C:ribosome"/>
    <property type="evidence" value="ECO:0007669"/>
    <property type="project" value="UniProtKB-KW"/>
</dbReference>
<dbReference type="InterPro" id="IPR033867">
    <property type="entry name" value="Mrt4"/>
</dbReference>
<comment type="function">
    <text evidence="1 6">Component of the ribosome assembly machinery. Nuclear paralog of the ribosomal protein P0, it binds pre-60S subunits at an early stage of assembly in the nucleolus, and is replaced by P0 in cytoplasmic pre-60S subunits and mature 80S ribosomes.</text>
</comment>
<keyword evidence="9" id="KW-1185">Reference proteome</keyword>
<dbReference type="Pfam" id="PF17777">
    <property type="entry name" value="RL10P_insert"/>
    <property type="match status" value="1"/>
</dbReference>